<sequence>MKRWLPLLAILGLLLGALTLTFRAAPPGGDMADFLPRSDRAEARFLLGELQRGAATTLLLAGIEGAEPAELARTSRAVGDALRASGRFAFLANGTQDVSEAEREQLFAYRYLLSPVTDPAIFTAPALRPKLEALLDGLGSSAAPLLRQFGFADPPGAFIALARGLVGTSSVTLREGVWFAGGEGAPRALLLARSRANGLDPDGQQAAADTIRAAFAAAAPGQARLLLSGPGVFAAEAARAIRGDVEMISILSAVLIAALLLWRTRSPTMVALVAVPLAAGTLAGFWAVVALFGAVHGAAFGFGMTMLGVAVDYPILLLTQREGAEPLTATARRIWPTLRLAALAAIIGMVAMLGAGFSGLRQLGVFAAVGLAVGVLVTRYVLPRLAQPFGIAARPLPGAVVAGLRALPQARVAALGVLIAAAAGLVIIGGPRIERDIAALSPVPEAPRRLDAELRAALGAPDVGTFIVLPAADAEAALQASERAAQALAPLLADGRLAGLDHPARYVPSAATQRARQAGLPEDATLREAMEAARAGLPFRAAAFEPFLAGVARGRTLPPLAPG</sequence>
<dbReference type="InterPro" id="IPR050545">
    <property type="entry name" value="Mycobact_MmpL"/>
</dbReference>
<feature type="transmembrane region" description="Helical" evidence="6">
    <location>
        <begin position="298"/>
        <end position="318"/>
    </location>
</feature>
<feature type="non-terminal residue" evidence="8">
    <location>
        <position position="563"/>
    </location>
</feature>
<keyword evidence="3 6" id="KW-0812">Transmembrane</keyword>
<dbReference type="Proteomes" id="UP001196068">
    <property type="component" value="Unassembled WGS sequence"/>
</dbReference>
<keyword evidence="5 6" id="KW-0472">Membrane</keyword>
<feature type="transmembrane region" description="Helical" evidence="6">
    <location>
        <begin position="245"/>
        <end position="262"/>
    </location>
</feature>
<dbReference type="Pfam" id="PF03176">
    <property type="entry name" value="MMPL"/>
    <property type="match status" value="1"/>
</dbReference>
<feature type="domain" description="Membrane transport protein MMPL" evidence="7">
    <location>
        <begin position="201"/>
        <end position="392"/>
    </location>
</feature>
<dbReference type="AlphaFoldDB" id="A0AAF1K0B4"/>
<dbReference type="EMBL" id="JAAEDH010000035">
    <property type="protein sequence ID" value="MBR0657451.1"/>
    <property type="molecule type" value="Genomic_DNA"/>
</dbReference>
<evidence type="ECO:0000313" key="9">
    <source>
        <dbReference type="Proteomes" id="UP001196068"/>
    </source>
</evidence>
<reference evidence="8" key="2">
    <citation type="journal article" date="2021" name="Syst. Appl. Microbiol.">
        <title>Roseomonas hellenica sp. nov., isolated from roots of wild-growing Alkanna tinctoria.</title>
        <authorList>
            <person name="Rat A."/>
            <person name="Naranjo H.D."/>
            <person name="Lebbe L."/>
            <person name="Cnockaert M."/>
            <person name="Krigas N."/>
            <person name="Grigoriadou K."/>
            <person name="Maloupa E."/>
            <person name="Willems A."/>
        </authorList>
    </citation>
    <scope>NUCLEOTIDE SEQUENCE</scope>
    <source>
        <strain evidence="8">LMG 28251</strain>
    </source>
</reference>
<name>A0AAF1K0B4_9PROT</name>
<comment type="subcellular location">
    <subcellularLocation>
        <location evidence="1">Cell membrane</location>
        <topology evidence="1">Multi-pass membrane protein</topology>
    </subcellularLocation>
</comment>
<accession>A0AAF1K0B4</accession>
<dbReference type="Gene3D" id="1.20.1640.10">
    <property type="entry name" value="Multidrug efflux transporter AcrB transmembrane domain"/>
    <property type="match status" value="1"/>
</dbReference>
<gene>
    <name evidence="8" type="ORF">GXW79_20410</name>
</gene>
<feature type="transmembrane region" description="Helical" evidence="6">
    <location>
        <begin position="338"/>
        <end position="357"/>
    </location>
</feature>
<evidence type="ECO:0000259" key="7">
    <source>
        <dbReference type="Pfam" id="PF03176"/>
    </source>
</evidence>
<proteinExistence type="predicted"/>
<keyword evidence="9" id="KW-1185">Reference proteome</keyword>
<evidence type="ECO:0000256" key="3">
    <source>
        <dbReference type="ARBA" id="ARBA00022692"/>
    </source>
</evidence>
<keyword evidence="2" id="KW-1003">Cell membrane</keyword>
<evidence type="ECO:0000256" key="4">
    <source>
        <dbReference type="ARBA" id="ARBA00022989"/>
    </source>
</evidence>
<reference evidence="8" key="1">
    <citation type="submission" date="2020-01" db="EMBL/GenBank/DDBJ databases">
        <authorList>
            <person name="Rat A."/>
        </authorList>
    </citation>
    <scope>NUCLEOTIDE SEQUENCE</scope>
    <source>
        <strain evidence="8">LMG 28251</strain>
    </source>
</reference>
<keyword evidence="4 6" id="KW-1133">Transmembrane helix</keyword>
<dbReference type="GO" id="GO:0005886">
    <property type="term" value="C:plasma membrane"/>
    <property type="evidence" value="ECO:0007669"/>
    <property type="project" value="UniProtKB-SubCell"/>
</dbReference>
<evidence type="ECO:0000313" key="8">
    <source>
        <dbReference type="EMBL" id="MBR0657451.1"/>
    </source>
</evidence>
<comment type="caution">
    <text evidence="8">The sequence shown here is derived from an EMBL/GenBank/DDBJ whole genome shotgun (WGS) entry which is preliminary data.</text>
</comment>
<dbReference type="SUPFAM" id="SSF82866">
    <property type="entry name" value="Multidrug efflux transporter AcrB transmembrane domain"/>
    <property type="match status" value="1"/>
</dbReference>
<dbReference type="InterPro" id="IPR004869">
    <property type="entry name" value="MMPL_dom"/>
</dbReference>
<dbReference type="PANTHER" id="PTHR33406:SF13">
    <property type="entry name" value="MEMBRANE PROTEIN YDFJ"/>
    <property type="match status" value="1"/>
</dbReference>
<evidence type="ECO:0000256" key="5">
    <source>
        <dbReference type="ARBA" id="ARBA00023136"/>
    </source>
</evidence>
<organism evidence="8 9">
    <name type="scientific">Plastoroseomonas arctica</name>
    <dbReference type="NCBI Taxonomy" id="1509237"/>
    <lineage>
        <taxon>Bacteria</taxon>
        <taxon>Pseudomonadati</taxon>
        <taxon>Pseudomonadota</taxon>
        <taxon>Alphaproteobacteria</taxon>
        <taxon>Acetobacterales</taxon>
        <taxon>Acetobacteraceae</taxon>
        <taxon>Plastoroseomonas</taxon>
    </lineage>
</organism>
<dbReference type="PANTHER" id="PTHR33406">
    <property type="entry name" value="MEMBRANE PROTEIN MJ1562-RELATED"/>
    <property type="match status" value="1"/>
</dbReference>
<protein>
    <submittedName>
        <fullName evidence="8">MMPL family transporter</fullName>
    </submittedName>
</protein>
<feature type="transmembrane region" description="Helical" evidence="6">
    <location>
        <begin position="363"/>
        <end position="382"/>
    </location>
</feature>
<evidence type="ECO:0000256" key="2">
    <source>
        <dbReference type="ARBA" id="ARBA00022475"/>
    </source>
</evidence>
<dbReference type="RefSeq" id="WP_211876312.1">
    <property type="nucleotide sequence ID" value="NZ_JAAEDH010000035.1"/>
</dbReference>
<evidence type="ECO:0000256" key="1">
    <source>
        <dbReference type="ARBA" id="ARBA00004651"/>
    </source>
</evidence>
<feature type="transmembrane region" description="Helical" evidence="6">
    <location>
        <begin position="412"/>
        <end position="430"/>
    </location>
</feature>
<evidence type="ECO:0000256" key="6">
    <source>
        <dbReference type="SAM" id="Phobius"/>
    </source>
</evidence>
<feature type="transmembrane region" description="Helical" evidence="6">
    <location>
        <begin position="269"/>
        <end position="292"/>
    </location>
</feature>